<gene>
    <name evidence="1" type="ORF">A6035_14330</name>
</gene>
<dbReference type="KEGG" id="dlu:A6035_14330"/>
<reference evidence="1 2" key="1">
    <citation type="submission" date="2016-04" db="EMBL/GenBank/DDBJ databases">
        <title>Complete genome sequence of Dietzia lutea YIM 80766T, a strain isolated from desert soil in Egypt.</title>
        <authorList>
            <person name="Zhao J."/>
            <person name="Hu B."/>
            <person name="Geng S."/>
            <person name="Nie Y."/>
            <person name="Tang Y."/>
        </authorList>
    </citation>
    <scope>NUCLEOTIDE SEQUENCE [LARGE SCALE GENOMIC DNA]</scope>
    <source>
        <strain evidence="1 2">YIM 80766</strain>
    </source>
</reference>
<organism evidence="1 2">
    <name type="scientific">Dietzia lutea</name>
    <dbReference type="NCBI Taxonomy" id="546160"/>
    <lineage>
        <taxon>Bacteria</taxon>
        <taxon>Bacillati</taxon>
        <taxon>Actinomycetota</taxon>
        <taxon>Actinomycetes</taxon>
        <taxon>Mycobacteriales</taxon>
        <taxon>Dietziaceae</taxon>
        <taxon>Dietzia</taxon>
    </lineage>
</organism>
<dbReference type="EMBL" id="CP015449">
    <property type="protein sequence ID" value="AWH93158.1"/>
    <property type="molecule type" value="Genomic_DNA"/>
</dbReference>
<name>A0A2S1RA40_9ACTN</name>
<sequence length="232" mass="23645">MIATTGVASAQIPGQNVPAQVFPVDDTSIQLAVNEPNIETGAVSITIQNNTANALTCTGIGGGPAATVTRDEIVALGVDHWARYPYAPFQDLEIDLQLPSSGSISLPIPDLPDQMDVDLGSVTGLLPGSLGELFWPEIGNAAEIGTAYGQARRAGQVAVLGDSFTVPANTARTVTGELGVLSQGERQDFSAGAIATCVVDGQRYIFAGYENGRPDIGGGSSSGSLNAGSLGS</sequence>
<accession>A0A2S1RA40</accession>
<evidence type="ECO:0000313" key="2">
    <source>
        <dbReference type="Proteomes" id="UP000244928"/>
    </source>
</evidence>
<dbReference type="RefSeq" id="WP_108848510.1">
    <property type="nucleotide sequence ID" value="NZ_CP015449.1"/>
</dbReference>
<keyword evidence="2" id="KW-1185">Reference proteome</keyword>
<evidence type="ECO:0000313" key="1">
    <source>
        <dbReference type="EMBL" id="AWH93158.1"/>
    </source>
</evidence>
<protein>
    <submittedName>
        <fullName evidence="1">Uncharacterized protein</fullName>
    </submittedName>
</protein>
<dbReference type="Proteomes" id="UP000244928">
    <property type="component" value="Chromosome"/>
</dbReference>
<dbReference type="AlphaFoldDB" id="A0A2S1RA40"/>
<proteinExistence type="predicted"/>